<dbReference type="GO" id="GO:0052689">
    <property type="term" value="F:carboxylic ester hydrolase activity"/>
    <property type="evidence" value="ECO:0007669"/>
    <property type="project" value="TreeGrafter"/>
</dbReference>
<dbReference type="GO" id="GO:0006654">
    <property type="term" value="P:phosphatidic acid biosynthetic process"/>
    <property type="evidence" value="ECO:0007669"/>
    <property type="project" value="TreeGrafter"/>
</dbReference>
<keyword evidence="4" id="KW-0645">Protease</keyword>
<dbReference type="Gene3D" id="3.40.50.1820">
    <property type="entry name" value="alpha/beta hydrolase"/>
    <property type="match status" value="1"/>
</dbReference>
<dbReference type="PRINTS" id="PR00111">
    <property type="entry name" value="ABHYDROLASE"/>
</dbReference>
<dbReference type="AlphaFoldDB" id="F0X0T8"/>
<dbReference type="InterPro" id="IPR029058">
    <property type="entry name" value="AB_hydrolase_fold"/>
</dbReference>
<dbReference type="SUPFAM" id="SSF53474">
    <property type="entry name" value="alpha/beta-Hydrolases"/>
    <property type="match status" value="1"/>
</dbReference>
<evidence type="ECO:0000256" key="2">
    <source>
        <dbReference type="SAM" id="SignalP"/>
    </source>
</evidence>
<name>F0X0T8_9STRA</name>
<accession>F0X0T8</accession>
<keyword evidence="2" id="KW-0732">Signal</keyword>
<proteinExistence type="inferred from homology"/>
<reference evidence="4" key="1">
    <citation type="journal article" date="2011" name="PLoS Biol.">
        <title>Gene gain and loss during evolution of obligate parasitism in the white rust pathogen of Arabidopsis thaliana.</title>
        <authorList>
            <person name="Kemen E."/>
            <person name="Gardiner A."/>
            <person name="Schultz-Larsen T."/>
            <person name="Kemen A.C."/>
            <person name="Balmuth A.L."/>
            <person name="Robert-Seilaniantz A."/>
            <person name="Bailey K."/>
            <person name="Holub E."/>
            <person name="Studholme D.J."/>
            <person name="Maclean D."/>
            <person name="Jones J.D."/>
        </authorList>
    </citation>
    <scope>NUCLEOTIDE SEQUENCE</scope>
</reference>
<gene>
    <name evidence="4" type="primary">AlNc14C521G12032</name>
    <name evidence="4" type="ORF">ALNC14_135260</name>
</gene>
<keyword evidence="4" id="KW-0378">Hydrolase</keyword>
<dbReference type="GO" id="GO:0006508">
    <property type="term" value="P:proteolysis"/>
    <property type="evidence" value="ECO:0007669"/>
    <property type="project" value="UniProtKB-KW"/>
</dbReference>
<feature type="chain" id="PRO_5003261846" evidence="2">
    <location>
        <begin position="22"/>
        <end position="359"/>
    </location>
</feature>
<dbReference type="PANTHER" id="PTHR42886">
    <property type="entry name" value="RE40534P-RELATED"/>
    <property type="match status" value="1"/>
</dbReference>
<dbReference type="Pfam" id="PF00561">
    <property type="entry name" value="Abhydrolase_1"/>
    <property type="match status" value="1"/>
</dbReference>
<dbReference type="PANTHER" id="PTHR42886:SF29">
    <property type="entry name" value="PUMMELIG, ISOFORM A"/>
    <property type="match status" value="1"/>
</dbReference>
<dbReference type="GO" id="GO:0042171">
    <property type="term" value="F:lysophosphatidic acid acyltransferase activity"/>
    <property type="evidence" value="ECO:0007669"/>
    <property type="project" value="TreeGrafter"/>
</dbReference>
<dbReference type="InterPro" id="IPR000073">
    <property type="entry name" value="AB_hydrolase_1"/>
</dbReference>
<evidence type="ECO:0000256" key="1">
    <source>
        <dbReference type="ARBA" id="ARBA00038097"/>
    </source>
</evidence>
<feature type="domain" description="AB hydrolase-1" evidence="3">
    <location>
        <begin position="78"/>
        <end position="347"/>
    </location>
</feature>
<evidence type="ECO:0000313" key="4">
    <source>
        <dbReference type="EMBL" id="CCA27382.1"/>
    </source>
</evidence>
<sequence>MRLFLKGSSAALVLGFATTKGRYWDWVPATYEQLEKAEKRILQRNIRVPFEVTKVARLGTVFIPCTGNNSKAEAVKDLVLVHGFAGGNALWAANVEELAKFFNVYAVEWIGVGRSDRPEFKHTTYDDADIFIVETFEKWRMEMNLHKFCLCAHSMGAIFGTSYAIQHPQRVERLVLVSPAGVPRPPPFEERKKKIESRLIYRVADFAWRNGVTPMTITRAAGPYGPKLVQRILKCRISWMPPNSTMRNGAIEIQELADYMYQNWALKASGERLIATHLAPGALAVRPLIDELTPEKIGMPITFVYGESDWMDYRHTLEIIEKLQAHGISASLYRVKDSGHLPFLDNPREFNRVVIEALL</sequence>
<organism evidence="4">
    <name type="scientific">Albugo laibachii Nc14</name>
    <dbReference type="NCBI Taxonomy" id="890382"/>
    <lineage>
        <taxon>Eukaryota</taxon>
        <taxon>Sar</taxon>
        <taxon>Stramenopiles</taxon>
        <taxon>Oomycota</taxon>
        <taxon>Peronosporomycetes</taxon>
        <taxon>Albuginales</taxon>
        <taxon>Albuginaceae</taxon>
        <taxon>Albugo</taxon>
    </lineage>
</organism>
<dbReference type="EMBL" id="FR824555">
    <property type="protein sequence ID" value="CCA27382.1"/>
    <property type="molecule type" value="Genomic_DNA"/>
</dbReference>
<protein>
    <submittedName>
        <fullName evidence="4">Cleavage induced serine protease family S33 putative</fullName>
    </submittedName>
</protein>
<reference evidence="4" key="2">
    <citation type="submission" date="2011-02" db="EMBL/GenBank/DDBJ databases">
        <authorList>
            <person name="MacLean D."/>
        </authorList>
    </citation>
    <scope>NUCLEOTIDE SEQUENCE</scope>
</reference>
<feature type="signal peptide" evidence="2">
    <location>
        <begin position="1"/>
        <end position="21"/>
    </location>
</feature>
<dbReference type="GO" id="GO:0055088">
    <property type="term" value="P:lipid homeostasis"/>
    <property type="evidence" value="ECO:0007669"/>
    <property type="project" value="TreeGrafter"/>
</dbReference>
<comment type="similarity">
    <text evidence="1">Belongs to the peptidase S33 family. ABHD4/ABHD5 subfamily.</text>
</comment>
<dbReference type="GO" id="GO:0008233">
    <property type="term" value="F:peptidase activity"/>
    <property type="evidence" value="ECO:0007669"/>
    <property type="project" value="UniProtKB-KW"/>
</dbReference>
<dbReference type="HOGENOM" id="CLU_017361_2_0_1"/>
<evidence type="ECO:0000259" key="3">
    <source>
        <dbReference type="Pfam" id="PF00561"/>
    </source>
</evidence>